<dbReference type="STRING" id="1042311.A0A2T3Z0M5"/>
<feature type="non-terminal residue" evidence="2">
    <location>
        <position position="184"/>
    </location>
</feature>
<evidence type="ECO:0000313" key="3">
    <source>
        <dbReference type="Proteomes" id="UP000240493"/>
    </source>
</evidence>
<dbReference type="EMBL" id="KZ679266">
    <property type="protein sequence ID" value="PTB38353.1"/>
    <property type="molecule type" value="Genomic_DNA"/>
</dbReference>
<keyword evidence="3" id="KW-1185">Reference proteome</keyword>
<dbReference type="AlphaFoldDB" id="A0A2T3Z0M5"/>
<sequence length="184" mass="20903">MDEAGKIVFITDPPNYLDPQFGGYIQQEVPVTLEDDVDWSEIKDLRVENESMEVVSWCSKADLIAEANEANYNVQRSSLPRPTADCIFHDISISAGKKLTGRLNFSIGRDHTTLFLGRHYLTKLKWIHTKYVVLWDERYKRGWLVNGTTALLHLSRAALKREQGGSSESSLLYKPGSLEEATDR</sequence>
<evidence type="ECO:0000313" key="2">
    <source>
        <dbReference type="EMBL" id="PTB38353.1"/>
    </source>
</evidence>
<reference evidence="2 3" key="1">
    <citation type="submission" date="2016-07" db="EMBL/GenBank/DDBJ databases">
        <title>Multiple horizontal gene transfer events from other fungi enriched the ability of initially mycotrophic Trichoderma (Ascomycota) to feed on dead plant biomass.</title>
        <authorList>
            <consortium name="DOE Joint Genome Institute"/>
            <person name="Aerts A."/>
            <person name="Atanasova L."/>
            <person name="Chenthamara K."/>
            <person name="Zhang J."/>
            <person name="Grujic M."/>
            <person name="Henrissat B."/>
            <person name="Kuo A."/>
            <person name="Salamov A."/>
            <person name="Lipzen A."/>
            <person name="Labutti K."/>
            <person name="Barry K."/>
            <person name="Miao Y."/>
            <person name="Rahimi M.J."/>
            <person name="Shen Q."/>
            <person name="Grigoriev I.V."/>
            <person name="Kubicek C.P."/>
            <person name="Druzhinina I.S."/>
        </authorList>
    </citation>
    <scope>NUCLEOTIDE SEQUENCE [LARGE SCALE GENOMIC DNA]</scope>
    <source>
        <strain evidence="2 3">CBS 433.97</strain>
    </source>
</reference>
<dbReference type="OrthoDB" id="4897642at2759"/>
<name>A0A2T3Z0M5_TRIA4</name>
<dbReference type="Proteomes" id="UP000240493">
    <property type="component" value="Unassembled WGS sequence"/>
</dbReference>
<evidence type="ECO:0000256" key="1">
    <source>
        <dbReference type="SAM" id="MobiDB-lite"/>
    </source>
</evidence>
<feature type="region of interest" description="Disordered" evidence="1">
    <location>
        <begin position="164"/>
        <end position="184"/>
    </location>
</feature>
<proteinExistence type="predicted"/>
<protein>
    <submittedName>
        <fullName evidence="2">Uncharacterized protein</fullName>
    </submittedName>
</protein>
<organism evidence="2 3">
    <name type="scientific">Trichoderma asperellum (strain ATCC 204424 / CBS 433.97 / NBRC 101777)</name>
    <dbReference type="NCBI Taxonomy" id="1042311"/>
    <lineage>
        <taxon>Eukaryota</taxon>
        <taxon>Fungi</taxon>
        <taxon>Dikarya</taxon>
        <taxon>Ascomycota</taxon>
        <taxon>Pezizomycotina</taxon>
        <taxon>Sordariomycetes</taxon>
        <taxon>Hypocreomycetidae</taxon>
        <taxon>Hypocreales</taxon>
        <taxon>Hypocreaceae</taxon>
        <taxon>Trichoderma</taxon>
    </lineage>
</organism>
<gene>
    <name evidence="2" type="ORF">M441DRAFT_146602</name>
</gene>
<accession>A0A2T3Z0M5</accession>